<keyword evidence="1" id="KW-1185">Reference proteome</keyword>
<dbReference type="RefSeq" id="XP_010264918.1">
    <property type="nucleotide sequence ID" value="XM_010266616.2"/>
</dbReference>
<dbReference type="Gene3D" id="3.40.50.300">
    <property type="entry name" value="P-loop containing nucleotide triphosphate hydrolases"/>
    <property type="match status" value="1"/>
</dbReference>
<dbReference type="AlphaFoldDB" id="A0A1U8ADC7"/>
<evidence type="ECO:0000313" key="1">
    <source>
        <dbReference type="Proteomes" id="UP000189703"/>
    </source>
</evidence>
<proteinExistence type="predicted"/>
<accession>A0A1U8ADC7</accession>
<reference evidence="2" key="1">
    <citation type="submission" date="2025-08" db="UniProtKB">
        <authorList>
            <consortium name="RefSeq"/>
        </authorList>
    </citation>
    <scope>IDENTIFICATION</scope>
</reference>
<evidence type="ECO:0000313" key="2">
    <source>
        <dbReference type="RefSeq" id="XP_010264918.1"/>
    </source>
</evidence>
<gene>
    <name evidence="2" type="primary">LOC104602797</name>
</gene>
<dbReference type="InterPro" id="IPR027417">
    <property type="entry name" value="P-loop_NTPase"/>
</dbReference>
<organism evidence="1 2">
    <name type="scientific">Nelumbo nucifera</name>
    <name type="common">Sacred lotus</name>
    <dbReference type="NCBI Taxonomy" id="4432"/>
    <lineage>
        <taxon>Eukaryota</taxon>
        <taxon>Viridiplantae</taxon>
        <taxon>Streptophyta</taxon>
        <taxon>Embryophyta</taxon>
        <taxon>Tracheophyta</taxon>
        <taxon>Spermatophyta</taxon>
        <taxon>Magnoliopsida</taxon>
        <taxon>Proteales</taxon>
        <taxon>Nelumbonaceae</taxon>
        <taxon>Nelumbo</taxon>
    </lineage>
</organism>
<protein>
    <submittedName>
        <fullName evidence="2">Uncharacterized protein LOC104602797 isoform X2</fullName>
    </submittedName>
</protein>
<sequence>MTLLYTKQRCPLHLFVKFSSCQVACISKVESTVNDYTPSEDMELIRQMNDLGLSVSFSTNKEPSRLRQAYSFNGTRWWFWSLPLQVKDVKDIKCVINYDFLSSLEDYVHRIGANLLMQMQSLPEILLRSYKMVDKLLVQHWLQWPGQVVHMVEVQVHGGTSTQGDGEVVVLEIEL</sequence>
<dbReference type="OrthoDB" id="196131at2759"/>
<name>A0A1U8ADC7_NELNU</name>
<dbReference type="GeneID" id="104602797"/>
<dbReference type="Proteomes" id="UP000189703">
    <property type="component" value="Unplaced"/>
</dbReference>